<dbReference type="Proteomes" id="UP001519460">
    <property type="component" value="Unassembled WGS sequence"/>
</dbReference>
<evidence type="ECO:0000313" key="2">
    <source>
        <dbReference type="EMBL" id="KAK7487422.1"/>
    </source>
</evidence>
<keyword evidence="3" id="KW-1185">Reference proteome</keyword>
<organism evidence="2 3">
    <name type="scientific">Batillaria attramentaria</name>
    <dbReference type="NCBI Taxonomy" id="370345"/>
    <lineage>
        <taxon>Eukaryota</taxon>
        <taxon>Metazoa</taxon>
        <taxon>Spiralia</taxon>
        <taxon>Lophotrochozoa</taxon>
        <taxon>Mollusca</taxon>
        <taxon>Gastropoda</taxon>
        <taxon>Caenogastropoda</taxon>
        <taxon>Sorbeoconcha</taxon>
        <taxon>Cerithioidea</taxon>
        <taxon>Batillariidae</taxon>
        <taxon>Batillaria</taxon>
    </lineage>
</organism>
<sequence length="75" mass="8293">MKEENTSASGQRYGYGGRNALTSASGQRYNYDGRNGSASGHTFNYEGRNTLWPVLWVISTIMMEETPVPLSTSQL</sequence>
<evidence type="ECO:0000256" key="1">
    <source>
        <dbReference type="SAM" id="MobiDB-lite"/>
    </source>
</evidence>
<dbReference type="AlphaFoldDB" id="A0ABD0KKC6"/>
<feature type="compositionally biased region" description="Polar residues" evidence="1">
    <location>
        <begin position="1"/>
        <end position="10"/>
    </location>
</feature>
<protein>
    <submittedName>
        <fullName evidence="2">Uncharacterized protein</fullName>
    </submittedName>
</protein>
<dbReference type="EMBL" id="JACVVK020000165">
    <property type="protein sequence ID" value="KAK7487422.1"/>
    <property type="molecule type" value="Genomic_DNA"/>
</dbReference>
<gene>
    <name evidence="2" type="ORF">BaRGS_00021384</name>
</gene>
<comment type="caution">
    <text evidence="2">The sequence shown here is derived from an EMBL/GenBank/DDBJ whole genome shotgun (WGS) entry which is preliminary data.</text>
</comment>
<evidence type="ECO:0000313" key="3">
    <source>
        <dbReference type="Proteomes" id="UP001519460"/>
    </source>
</evidence>
<proteinExistence type="predicted"/>
<name>A0ABD0KKC6_9CAEN</name>
<accession>A0ABD0KKC6</accession>
<feature type="region of interest" description="Disordered" evidence="1">
    <location>
        <begin position="1"/>
        <end position="42"/>
    </location>
</feature>
<reference evidence="2 3" key="1">
    <citation type="journal article" date="2023" name="Sci. Data">
        <title>Genome assembly of the Korean intertidal mud-creeper Batillaria attramentaria.</title>
        <authorList>
            <person name="Patra A.K."/>
            <person name="Ho P.T."/>
            <person name="Jun S."/>
            <person name="Lee S.J."/>
            <person name="Kim Y."/>
            <person name="Won Y.J."/>
        </authorList>
    </citation>
    <scope>NUCLEOTIDE SEQUENCE [LARGE SCALE GENOMIC DNA]</scope>
    <source>
        <strain evidence="2">Wonlab-2016</strain>
    </source>
</reference>